<dbReference type="InterPro" id="IPR011330">
    <property type="entry name" value="Glyco_hydro/deAcase_b/a-brl"/>
</dbReference>
<feature type="domain" description="NodB homology" evidence="3">
    <location>
        <begin position="192"/>
        <end position="404"/>
    </location>
</feature>
<dbReference type="PANTHER" id="PTHR34216:SF3">
    <property type="entry name" value="POLY-BETA-1,6-N-ACETYL-D-GLUCOSAMINE N-DEACETYLASE"/>
    <property type="match status" value="1"/>
</dbReference>
<evidence type="ECO:0000256" key="1">
    <source>
        <dbReference type="ARBA" id="ARBA00004613"/>
    </source>
</evidence>
<dbReference type="GO" id="GO:0005576">
    <property type="term" value="C:extracellular region"/>
    <property type="evidence" value="ECO:0007669"/>
    <property type="project" value="UniProtKB-SubCell"/>
</dbReference>
<dbReference type="InterPro" id="IPR008979">
    <property type="entry name" value="Galactose-bd-like_sf"/>
</dbReference>
<evidence type="ECO:0000259" key="3">
    <source>
        <dbReference type="PROSITE" id="PS51677"/>
    </source>
</evidence>
<dbReference type="CDD" id="cd10970">
    <property type="entry name" value="CE4_DAC_u1_6s"/>
    <property type="match status" value="1"/>
</dbReference>
<organism evidence="4 5">
    <name type="scientific">Candidatus Giovannonibacteria bacterium RIFCSPLOWO2_01_FULL_46_13</name>
    <dbReference type="NCBI Taxonomy" id="1798352"/>
    <lineage>
        <taxon>Bacteria</taxon>
        <taxon>Candidatus Giovannoniibacteriota</taxon>
    </lineage>
</organism>
<dbReference type="SUPFAM" id="SSF88713">
    <property type="entry name" value="Glycoside hydrolase/deacetylase"/>
    <property type="match status" value="1"/>
</dbReference>
<dbReference type="Gene3D" id="3.20.20.370">
    <property type="entry name" value="Glycoside hydrolase/deacetylase"/>
    <property type="match status" value="1"/>
</dbReference>
<name>A0A1F5X515_9BACT</name>
<evidence type="ECO:0000256" key="2">
    <source>
        <dbReference type="ARBA" id="ARBA00022729"/>
    </source>
</evidence>
<evidence type="ECO:0000313" key="5">
    <source>
        <dbReference type="Proteomes" id="UP000178684"/>
    </source>
</evidence>
<reference evidence="4 5" key="1">
    <citation type="journal article" date="2016" name="Nat. Commun.">
        <title>Thousands of microbial genomes shed light on interconnected biogeochemical processes in an aquifer system.</title>
        <authorList>
            <person name="Anantharaman K."/>
            <person name="Brown C.T."/>
            <person name="Hug L.A."/>
            <person name="Sharon I."/>
            <person name="Castelle C.J."/>
            <person name="Probst A.J."/>
            <person name="Thomas B.C."/>
            <person name="Singh A."/>
            <person name="Wilkins M.J."/>
            <person name="Karaoz U."/>
            <person name="Brodie E.L."/>
            <person name="Williams K.H."/>
            <person name="Hubbard S.S."/>
            <person name="Banfield J.F."/>
        </authorList>
    </citation>
    <scope>NUCLEOTIDE SEQUENCE [LARGE SCALE GENOMIC DNA]</scope>
</reference>
<dbReference type="AlphaFoldDB" id="A0A1F5X515"/>
<dbReference type="PROSITE" id="PS51677">
    <property type="entry name" value="NODB"/>
    <property type="match status" value="1"/>
</dbReference>
<evidence type="ECO:0000313" key="4">
    <source>
        <dbReference type="EMBL" id="OGF82998.1"/>
    </source>
</evidence>
<dbReference type="InterPro" id="IPR051398">
    <property type="entry name" value="Polysacch_Deacetylase"/>
</dbReference>
<dbReference type="PANTHER" id="PTHR34216">
    <property type="match status" value="1"/>
</dbReference>
<keyword evidence="2" id="KW-0732">Signal</keyword>
<dbReference type="GO" id="GO:0016810">
    <property type="term" value="F:hydrolase activity, acting on carbon-nitrogen (but not peptide) bonds"/>
    <property type="evidence" value="ECO:0007669"/>
    <property type="project" value="InterPro"/>
</dbReference>
<dbReference type="EMBL" id="MFIE01000007">
    <property type="protein sequence ID" value="OGF82998.1"/>
    <property type="molecule type" value="Genomic_DNA"/>
</dbReference>
<accession>A0A1F5X515</accession>
<protein>
    <recommendedName>
        <fullName evidence="3">NodB homology domain-containing protein</fullName>
    </recommendedName>
</protein>
<dbReference type="InterPro" id="IPR002509">
    <property type="entry name" value="NODB_dom"/>
</dbReference>
<sequence>MSNKHVLNFMVLSLIFGGLTYIYGLNYAIAAEGPNIIPNPSLESQSGANPTSWARGRWGTNTAVFKYPVSGINGARAVEVELTQRTSGDAKWYFAEVPVEAGATYTFSDQYQSDVSSFVTIQYKLSNGSLSWLDIGSPGPASSWSTFQKTFTVPSNATHLTIFHLINQVGFLRTDNYSLRKQDLPSNTFSEGFVSLNFDDGWKTTYQNAIPILQAKGFKTTQYIISGRFSFPAYVNQNEALDMYNKGHEIGAHTRTHRDLVTLSDSEKQSEIAGSRQDLINLGISLVNTFAYPFGSYNASTDAIVKQSGYIGARTSDGGFNAKTGNKYLLKRQPAEVNTTFAQVKSWVDQAQAQKLWLILVFHRVDSSQTQYSITPQLFQQIVDYLATNNVPVRTTREGINLMQ</sequence>
<dbReference type="SUPFAM" id="SSF49785">
    <property type="entry name" value="Galactose-binding domain-like"/>
    <property type="match status" value="1"/>
</dbReference>
<dbReference type="Pfam" id="PF01522">
    <property type="entry name" value="Polysacc_deac_1"/>
    <property type="match status" value="1"/>
</dbReference>
<dbReference type="Proteomes" id="UP000178684">
    <property type="component" value="Unassembled WGS sequence"/>
</dbReference>
<comment type="caution">
    <text evidence="4">The sequence shown here is derived from an EMBL/GenBank/DDBJ whole genome shotgun (WGS) entry which is preliminary data.</text>
</comment>
<dbReference type="GO" id="GO:0005975">
    <property type="term" value="P:carbohydrate metabolic process"/>
    <property type="evidence" value="ECO:0007669"/>
    <property type="project" value="InterPro"/>
</dbReference>
<comment type="subcellular location">
    <subcellularLocation>
        <location evidence="1">Secreted</location>
    </subcellularLocation>
</comment>
<dbReference type="Gene3D" id="2.60.120.260">
    <property type="entry name" value="Galactose-binding domain-like"/>
    <property type="match status" value="1"/>
</dbReference>
<proteinExistence type="predicted"/>
<gene>
    <name evidence="4" type="ORF">A3B18_02240</name>
</gene>